<proteinExistence type="predicted"/>
<dbReference type="Gene3D" id="3.90.180.10">
    <property type="entry name" value="Medium-chain alcohol dehydrogenases, catalytic domain"/>
    <property type="match status" value="1"/>
</dbReference>
<feature type="domain" description="Enoyl reductase (ER)" evidence="1">
    <location>
        <begin position="16"/>
        <end position="323"/>
    </location>
</feature>
<dbReference type="Proteomes" id="UP001500631">
    <property type="component" value="Unassembled WGS sequence"/>
</dbReference>
<dbReference type="SMART" id="SM00829">
    <property type="entry name" value="PKS_ER"/>
    <property type="match status" value="1"/>
</dbReference>
<dbReference type="CDD" id="cd08288">
    <property type="entry name" value="MDR_yhdh"/>
    <property type="match status" value="1"/>
</dbReference>
<dbReference type="InterPro" id="IPR013149">
    <property type="entry name" value="ADH-like_C"/>
</dbReference>
<organism evidence="2 3">
    <name type="scientific">Wohlfahrtiimonas larvae</name>
    <dbReference type="NCBI Taxonomy" id="1157986"/>
    <lineage>
        <taxon>Bacteria</taxon>
        <taxon>Pseudomonadati</taxon>
        <taxon>Pseudomonadota</taxon>
        <taxon>Gammaproteobacteria</taxon>
        <taxon>Cardiobacteriales</taxon>
        <taxon>Ignatzschineriaceae</taxon>
        <taxon>Wohlfahrtiimonas</taxon>
    </lineage>
</organism>
<dbReference type="InterPro" id="IPR011032">
    <property type="entry name" value="GroES-like_sf"/>
</dbReference>
<dbReference type="SUPFAM" id="SSF51735">
    <property type="entry name" value="NAD(P)-binding Rossmann-fold domains"/>
    <property type="match status" value="1"/>
</dbReference>
<dbReference type="EMBL" id="BAABKE010000005">
    <property type="protein sequence ID" value="GAA5101002.1"/>
    <property type="molecule type" value="Genomic_DNA"/>
</dbReference>
<evidence type="ECO:0000259" key="1">
    <source>
        <dbReference type="SMART" id="SM00829"/>
    </source>
</evidence>
<name>A0ABP9MSE2_9GAMM</name>
<dbReference type="InterPro" id="IPR014188">
    <property type="entry name" value="Acrylyl-CoA_reductase_AcuI"/>
</dbReference>
<dbReference type="InterPro" id="IPR051397">
    <property type="entry name" value="Zn-ADH-like_protein"/>
</dbReference>
<evidence type="ECO:0000313" key="3">
    <source>
        <dbReference type="Proteomes" id="UP001500631"/>
    </source>
</evidence>
<dbReference type="Pfam" id="PF00107">
    <property type="entry name" value="ADH_zinc_N"/>
    <property type="match status" value="1"/>
</dbReference>
<gene>
    <name evidence="2" type="ORF">GCM10023338_16290</name>
</gene>
<dbReference type="InterPro" id="IPR036291">
    <property type="entry name" value="NAD(P)-bd_dom_sf"/>
</dbReference>
<dbReference type="Pfam" id="PF08240">
    <property type="entry name" value="ADH_N"/>
    <property type="match status" value="1"/>
</dbReference>
<dbReference type="InterPro" id="IPR013154">
    <property type="entry name" value="ADH-like_N"/>
</dbReference>
<evidence type="ECO:0000313" key="2">
    <source>
        <dbReference type="EMBL" id="GAA5101002.1"/>
    </source>
</evidence>
<dbReference type="PANTHER" id="PTHR43677:SF1">
    <property type="entry name" value="ACRYLYL-COA REDUCTASE ACUI-RELATED"/>
    <property type="match status" value="1"/>
</dbReference>
<dbReference type="PANTHER" id="PTHR43677">
    <property type="entry name" value="SHORT-CHAIN DEHYDROGENASE/REDUCTASE"/>
    <property type="match status" value="1"/>
</dbReference>
<reference evidence="3" key="1">
    <citation type="journal article" date="2019" name="Int. J. Syst. Evol. Microbiol.">
        <title>The Global Catalogue of Microorganisms (GCM) 10K type strain sequencing project: providing services to taxonomists for standard genome sequencing and annotation.</title>
        <authorList>
            <consortium name="The Broad Institute Genomics Platform"/>
            <consortium name="The Broad Institute Genome Sequencing Center for Infectious Disease"/>
            <person name="Wu L."/>
            <person name="Ma J."/>
        </authorList>
    </citation>
    <scope>NUCLEOTIDE SEQUENCE [LARGE SCALE GENOMIC DNA]</scope>
    <source>
        <strain evidence="3">JCM 18424</strain>
    </source>
</reference>
<accession>A0ABP9MSE2</accession>
<dbReference type="RefSeq" id="WP_077925804.1">
    <property type="nucleotide sequence ID" value="NZ_BAABKE010000005.1"/>
</dbReference>
<sequence>MTYKAIVIDKNPDYIATLTDLNEDQLPEGDVKIDVIASTMNYKDALAITNKNPVVRTFPLTPGIDLVGKVTESQSNRFKIGDTVILNGFGVGEVHSGGLAEKASLKSEWLIHLPKAISPIDAMTIGTAGYTAMLSIIALEKHGLTPESGKILVTGATGGVGSFAVSLLTKLGYDVIAATGKASEHEYLYQLGAKEIIDRHELSDKGKPLQKMRWAGAIDSVGSNTLVNVLAATEYGGCVAACGLAQGFDLNGTVMPFILRNVTLRGVDSVMRPLPDRIEAWSRLAELIDPATLANIRTEITLDEVIENADKIINGEIKGRLVVKI</sequence>
<dbReference type="Gene3D" id="3.40.50.720">
    <property type="entry name" value="NAD(P)-binding Rossmann-like Domain"/>
    <property type="match status" value="1"/>
</dbReference>
<dbReference type="SUPFAM" id="SSF50129">
    <property type="entry name" value="GroES-like"/>
    <property type="match status" value="1"/>
</dbReference>
<dbReference type="InterPro" id="IPR020843">
    <property type="entry name" value="ER"/>
</dbReference>
<comment type="caution">
    <text evidence="2">The sequence shown here is derived from an EMBL/GenBank/DDBJ whole genome shotgun (WGS) entry which is preliminary data.</text>
</comment>
<keyword evidence="3" id="KW-1185">Reference proteome</keyword>
<dbReference type="NCBIfam" id="TIGR02823">
    <property type="entry name" value="oxido_YhdH"/>
    <property type="match status" value="1"/>
</dbReference>
<protein>
    <submittedName>
        <fullName evidence="2">MDR family oxidoreductase</fullName>
    </submittedName>
</protein>